<dbReference type="EMBL" id="FMVN01000011">
    <property type="protein sequence ID" value="SCY60893.1"/>
    <property type="molecule type" value="Genomic_DNA"/>
</dbReference>
<sequence length="151" mass="16439">MNRVKLSLILLLLFGINGASLASDNNQSNAVVIPQIFEKAKQNDNWKLAFLTAKNAQIVFMSVSPATNPNNEIGKETHQFDQIIFVVKGQGKAILNGKSTMINPGDIVFIPQGVEHNVVNLSTKNPLKILSVYSSTDIPANSTYKTKADAQ</sequence>
<evidence type="ECO:0000313" key="5">
    <source>
        <dbReference type="Proteomes" id="UP000032414"/>
    </source>
</evidence>
<dbReference type="PANTHER" id="PTHR43346:SF1">
    <property type="entry name" value="QUERCETIN 2,3-DIOXYGENASE-RELATED"/>
    <property type="match status" value="1"/>
</dbReference>
<dbReference type="InterPro" id="IPR052538">
    <property type="entry name" value="Flavonoid_dioxygenase-like"/>
</dbReference>
<dbReference type="KEGG" id="tmc:LMI_0658"/>
<dbReference type="STRING" id="451.B6N58_12095"/>
<dbReference type="InterPro" id="IPR011051">
    <property type="entry name" value="RmlC_Cupin_sf"/>
</dbReference>
<keyword evidence="1" id="KW-0732">Signal</keyword>
<dbReference type="Proteomes" id="UP000182998">
    <property type="component" value="Unassembled WGS sequence"/>
</dbReference>
<evidence type="ECO:0000313" key="4">
    <source>
        <dbReference type="EMBL" id="SCY60893.1"/>
    </source>
</evidence>
<evidence type="ECO:0000259" key="2">
    <source>
        <dbReference type="Pfam" id="PF07883"/>
    </source>
</evidence>
<keyword evidence="6" id="KW-1185">Reference proteome</keyword>
<dbReference type="GO" id="GO:0016853">
    <property type="term" value="F:isomerase activity"/>
    <property type="evidence" value="ECO:0007669"/>
    <property type="project" value="UniProtKB-KW"/>
</dbReference>
<dbReference type="InterPro" id="IPR014710">
    <property type="entry name" value="RmlC-like_jellyroll"/>
</dbReference>
<reference evidence="4 6" key="3">
    <citation type="submission" date="2016-10" db="EMBL/GenBank/DDBJ databases">
        <authorList>
            <person name="Varghese N."/>
            <person name="Submissions S."/>
        </authorList>
    </citation>
    <scope>NUCLEOTIDE SEQUENCE [LARGE SCALE GENOMIC DNA]</scope>
    <source>
        <strain evidence="4 6">ATCC 33218</strain>
    </source>
</reference>
<accession>A0A098GD93</accession>
<feature type="domain" description="Cupin type-2" evidence="2">
    <location>
        <begin position="69"/>
        <end position="133"/>
    </location>
</feature>
<dbReference type="EMBL" id="LN614830">
    <property type="protein sequence ID" value="CEG59985.1"/>
    <property type="molecule type" value="Genomic_DNA"/>
</dbReference>
<keyword evidence="4" id="KW-0413">Isomerase</keyword>
<reference evidence="3" key="2">
    <citation type="submission" date="2014-09" db="EMBL/GenBank/DDBJ databases">
        <authorList>
            <person name="GOMEZ-VALERO Laura"/>
        </authorList>
    </citation>
    <scope>NUCLEOTIDE SEQUENCE</scope>
    <source>
        <strain evidence="3">ATCC33218</strain>
    </source>
</reference>
<dbReference type="PATRIC" id="fig|451.8.peg.2328"/>
<dbReference type="InterPro" id="IPR013096">
    <property type="entry name" value="Cupin_2"/>
</dbReference>
<name>A0A098GD93_LEGMI</name>
<dbReference type="SUPFAM" id="SSF51182">
    <property type="entry name" value="RmlC-like cupins"/>
    <property type="match status" value="1"/>
</dbReference>
<dbReference type="HOGENOM" id="CLU_090569_3_0_6"/>
<evidence type="ECO:0000256" key="1">
    <source>
        <dbReference type="SAM" id="SignalP"/>
    </source>
</evidence>
<dbReference type="Proteomes" id="UP000032414">
    <property type="component" value="Chromosome I"/>
</dbReference>
<dbReference type="AlphaFoldDB" id="A0A098GD93"/>
<gene>
    <name evidence="3" type="ORF">LMI_0658</name>
    <name evidence="4" type="ORF">SAMN02982997_02223</name>
</gene>
<organism evidence="3 5">
    <name type="scientific">Legionella micdadei</name>
    <name type="common">Tatlockia micdadei</name>
    <dbReference type="NCBI Taxonomy" id="451"/>
    <lineage>
        <taxon>Bacteria</taxon>
        <taxon>Pseudomonadati</taxon>
        <taxon>Pseudomonadota</taxon>
        <taxon>Gammaproteobacteria</taxon>
        <taxon>Legionellales</taxon>
        <taxon>Legionellaceae</taxon>
        <taxon>Legionella</taxon>
    </lineage>
</organism>
<dbReference type="Pfam" id="PF07883">
    <property type="entry name" value="Cupin_2"/>
    <property type="match status" value="1"/>
</dbReference>
<reference evidence="5" key="1">
    <citation type="submission" date="2014-09" db="EMBL/GenBank/DDBJ databases">
        <authorList>
            <person name="Gomez-Valero L."/>
        </authorList>
    </citation>
    <scope>NUCLEOTIDE SEQUENCE [LARGE SCALE GENOMIC DNA]</scope>
    <source>
        <strain evidence="5">ATCC33218</strain>
    </source>
</reference>
<dbReference type="OrthoDB" id="191551at2"/>
<proteinExistence type="predicted"/>
<dbReference type="Gene3D" id="2.60.120.10">
    <property type="entry name" value="Jelly Rolls"/>
    <property type="match status" value="1"/>
</dbReference>
<feature type="chain" id="PRO_5009750705" evidence="1">
    <location>
        <begin position="23"/>
        <end position="151"/>
    </location>
</feature>
<dbReference type="PANTHER" id="PTHR43346">
    <property type="entry name" value="LIGAND BINDING DOMAIN PROTEIN, PUTATIVE (AFU_ORTHOLOGUE AFUA_6G14370)-RELATED"/>
    <property type="match status" value="1"/>
</dbReference>
<protein>
    <submittedName>
        <fullName evidence="4">Mannose-6-phosphate isomerase, cupin superfamily</fullName>
    </submittedName>
</protein>
<evidence type="ECO:0000313" key="6">
    <source>
        <dbReference type="Proteomes" id="UP000182998"/>
    </source>
</evidence>
<feature type="signal peptide" evidence="1">
    <location>
        <begin position="1"/>
        <end position="22"/>
    </location>
</feature>
<dbReference type="RefSeq" id="WP_045098477.1">
    <property type="nucleotide sequence ID" value="NZ_CP020614.1"/>
</dbReference>
<evidence type="ECO:0000313" key="3">
    <source>
        <dbReference type="EMBL" id="CEG59985.1"/>
    </source>
</evidence>